<reference evidence="2" key="1">
    <citation type="submission" date="2020-10" db="EMBL/GenBank/DDBJ databases">
        <authorList>
            <person name="Han B."/>
            <person name="Lu T."/>
            <person name="Zhao Q."/>
            <person name="Huang X."/>
            <person name="Zhao Y."/>
        </authorList>
    </citation>
    <scope>NUCLEOTIDE SEQUENCE</scope>
</reference>
<name>A0A811PKZ6_9POAL</name>
<protein>
    <submittedName>
        <fullName evidence="2">Uncharacterized protein</fullName>
    </submittedName>
</protein>
<evidence type="ECO:0000313" key="2">
    <source>
        <dbReference type="EMBL" id="CAD6248087.1"/>
    </source>
</evidence>
<feature type="compositionally biased region" description="Low complexity" evidence="1">
    <location>
        <begin position="11"/>
        <end position="23"/>
    </location>
</feature>
<dbReference type="AlphaFoldDB" id="A0A811PKZ6"/>
<comment type="caution">
    <text evidence="2">The sequence shown here is derived from an EMBL/GenBank/DDBJ whole genome shotgun (WGS) entry which is preliminary data.</text>
</comment>
<accession>A0A811PKZ6</accession>
<dbReference type="Proteomes" id="UP000604825">
    <property type="component" value="Unassembled WGS sequence"/>
</dbReference>
<organism evidence="2 3">
    <name type="scientific">Miscanthus lutarioriparius</name>
    <dbReference type="NCBI Taxonomy" id="422564"/>
    <lineage>
        <taxon>Eukaryota</taxon>
        <taxon>Viridiplantae</taxon>
        <taxon>Streptophyta</taxon>
        <taxon>Embryophyta</taxon>
        <taxon>Tracheophyta</taxon>
        <taxon>Spermatophyta</taxon>
        <taxon>Magnoliopsida</taxon>
        <taxon>Liliopsida</taxon>
        <taxon>Poales</taxon>
        <taxon>Poaceae</taxon>
        <taxon>PACMAD clade</taxon>
        <taxon>Panicoideae</taxon>
        <taxon>Andropogonodae</taxon>
        <taxon>Andropogoneae</taxon>
        <taxon>Saccharinae</taxon>
        <taxon>Miscanthus</taxon>
    </lineage>
</organism>
<dbReference type="EMBL" id="CAJGYO010000007">
    <property type="protein sequence ID" value="CAD6248087.1"/>
    <property type="molecule type" value="Genomic_DNA"/>
</dbReference>
<gene>
    <name evidence="2" type="ORF">NCGR_LOCUS32247</name>
</gene>
<feature type="region of interest" description="Disordered" evidence="1">
    <location>
        <begin position="1"/>
        <end position="58"/>
    </location>
</feature>
<evidence type="ECO:0000313" key="3">
    <source>
        <dbReference type="Proteomes" id="UP000604825"/>
    </source>
</evidence>
<keyword evidence="3" id="KW-1185">Reference proteome</keyword>
<proteinExistence type="predicted"/>
<sequence length="77" mass="8148">MEEVGERPRGAAAREISAAAVEESGGDGDGERKKESGGRANGYGKEGAGEGYRRVQARPGRWTEAKNFGFGSLESKM</sequence>
<evidence type="ECO:0000256" key="1">
    <source>
        <dbReference type="SAM" id="MobiDB-lite"/>
    </source>
</evidence>